<feature type="compositionally biased region" description="Low complexity" evidence="4">
    <location>
        <begin position="394"/>
        <end position="404"/>
    </location>
</feature>
<dbReference type="InterPro" id="IPR004827">
    <property type="entry name" value="bZIP"/>
</dbReference>
<feature type="domain" description="BZIP" evidence="5">
    <location>
        <begin position="291"/>
        <end position="354"/>
    </location>
</feature>
<comment type="caution">
    <text evidence="6">The sequence shown here is derived from an EMBL/GenBank/DDBJ whole genome shotgun (WGS) entry which is preliminary data.</text>
</comment>
<name>A0AAV4JCJ5_9GAST</name>
<evidence type="ECO:0000313" key="6">
    <source>
        <dbReference type="EMBL" id="GFS19418.1"/>
    </source>
</evidence>
<evidence type="ECO:0000256" key="1">
    <source>
        <dbReference type="ARBA" id="ARBA00023015"/>
    </source>
</evidence>
<feature type="compositionally biased region" description="Low complexity" evidence="4">
    <location>
        <begin position="246"/>
        <end position="256"/>
    </location>
</feature>
<evidence type="ECO:0000259" key="5">
    <source>
        <dbReference type="PROSITE" id="PS50217"/>
    </source>
</evidence>
<keyword evidence="2" id="KW-0238">DNA-binding</keyword>
<feature type="compositionally biased region" description="Low complexity" evidence="4">
    <location>
        <begin position="86"/>
        <end position="96"/>
    </location>
</feature>
<dbReference type="GO" id="GO:0005634">
    <property type="term" value="C:nucleus"/>
    <property type="evidence" value="ECO:0007669"/>
    <property type="project" value="TreeGrafter"/>
</dbReference>
<dbReference type="PROSITE" id="PS50217">
    <property type="entry name" value="BZIP"/>
    <property type="match status" value="1"/>
</dbReference>
<evidence type="ECO:0000256" key="2">
    <source>
        <dbReference type="ARBA" id="ARBA00023125"/>
    </source>
</evidence>
<sequence length="560" mass="61285">MTMDYQHPYMYPGYYCPPYQSSGFSFPTRQTDHLQQHQQHQQHQQQQQQPAHSNMYNSRTYPSSSSASISQRLPYHHLSQYPYHQYQPQQRQQQHPISTPGSSFHDHESNRLSQHQQPHHHHQHYRKPQHQGQSSYSTSQYLPNFLVSPGTGLTPTTIASIEQSLLELNSQQQQHQQQSSQNGGGQSQQGSAPASQAGRRDPVTQSGFVPPVVDPGHSAEVSQDSMDCSSDYSDDWEPKKKRGRLSGAAASEASSSTNPDLIVTSMGTINAAPQRKYTRRNKDEKLPPEEEERRRVRRERNKLAAAKCRQRRVDHTNELVEETEELERVQSELEQEIANLQQEKDQLEFILQAHQPVCKVAHRHLAVAAAQVKVKVERPSLSPPPPRNGVPQNLSIASSSHSTLITTTSASTTHLIPEQQPYQPSPPSFSAPSPQAVAGGHIESLAASSRPNSLPLIKRNRARMLQASADAANATTNSASTPGTATINTPTSGLSITPSSLFCPGLDSMVDGSTGLTPITGLSCSSQVSGLTVRTNPATSEAGSGTSGSDAVGSPTLISL</sequence>
<feature type="compositionally biased region" description="Low complexity" evidence="4">
    <location>
        <begin position="36"/>
        <end position="49"/>
    </location>
</feature>
<keyword evidence="7" id="KW-1185">Reference proteome</keyword>
<keyword evidence="1" id="KW-0805">Transcription regulation</keyword>
<dbReference type="PRINTS" id="PR00042">
    <property type="entry name" value="LEUZIPPRFOS"/>
</dbReference>
<dbReference type="PROSITE" id="PS00036">
    <property type="entry name" value="BZIP_BASIC"/>
    <property type="match status" value="1"/>
</dbReference>
<feature type="compositionally biased region" description="Low complexity" evidence="4">
    <location>
        <begin position="468"/>
        <end position="486"/>
    </location>
</feature>
<dbReference type="SUPFAM" id="SSF57959">
    <property type="entry name" value="Leucine zipper domain"/>
    <property type="match status" value="1"/>
</dbReference>
<accession>A0AAV4JCJ5</accession>
<feature type="region of interest" description="Disordered" evidence="4">
    <location>
        <begin position="86"/>
        <end position="137"/>
    </location>
</feature>
<dbReference type="Proteomes" id="UP000762676">
    <property type="component" value="Unassembled WGS sequence"/>
</dbReference>
<feature type="region of interest" description="Disordered" evidence="4">
    <location>
        <begin position="168"/>
        <end position="298"/>
    </location>
</feature>
<gene>
    <name evidence="6" type="ORF">ElyMa_006872700</name>
</gene>
<dbReference type="GO" id="GO:0000978">
    <property type="term" value="F:RNA polymerase II cis-regulatory region sequence-specific DNA binding"/>
    <property type="evidence" value="ECO:0007669"/>
    <property type="project" value="TreeGrafter"/>
</dbReference>
<dbReference type="InterPro" id="IPR000837">
    <property type="entry name" value="AP-1"/>
</dbReference>
<dbReference type="Pfam" id="PF03131">
    <property type="entry name" value="bZIP_Maf"/>
    <property type="match status" value="1"/>
</dbReference>
<dbReference type="EMBL" id="BMAT01013750">
    <property type="protein sequence ID" value="GFS19418.1"/>
    <property type="molecule type" value="Genomic_DNA"/>
</dbReference>
<dbReference type="Gene3D" id="1.20.5.170">
    <property type="match status" value="1"/>
</dbReference>
<dbReference type="SMART" id="SM00338">
    <property type="entry name" value="BRLZ"/>
    <property type="match status" value="1"/>
</dbReference>
<dbReference type="PANTHER" id="PTHR23351">
    <property type="entry name" value="FOS TRANSCRIPTION FACTOR-RELATED"/>
    <property type="match status" value="1"/>
</dbReference>
<feature type="region of interest" description="Disordered" evidence="4">
    <location>
        <begin position="535"/>
        <end position="560"/>
    </location>
</feature>
<feature type="compositionally biased region" description="Basic residues" evidence="4">
    <location>
        <begin position="117"/>
        <end position="129"/>
    </location>
</feature>
<keyword evidence="3" id="KW-0804">Transcription</keyword>
<proteinExistence type="predicted"/>
<dbReference type="PANTHER" id="PTHR23351:SF24">
    <property type="entry name" value="ACTIVATING TRANSCRIPTION FACTOR 3-RELATED"/>
    <property type="match status" value="1"/>
</dbReference>
<feature type="compositionally biased region" description="Polar residues" evidence="4">
    <location>
        <begin position="50"/>
        <end position="70"/>
    </location>
</feature>
<feature type="region of interest" description="Disordered" evidence="4">
    <location>
        <begin position="468"/>
        <end position="491"/>
    </location>
</feature>
<protein>
    <submittedName>
        <fullName evidence="6">Proto-oncogene c-Fos</fullName>
    </submittedName>
</protein>
<feature type="compositionally biased region" description="Low complexity" evidence="4">
    <location>
        <begin position="222"/>
        <end position="231"/>
    </location>
</feature>
<dbReference type="FunFam" id="1.20.5.170:FF:000006">
    <property type="entry name" value="fos-related antigen 2 isoform X1"/>
    <property type="match status" value="1"/>
</dbReference>
<dbReference type="GO" id="GO:0000981">
    <property type="term" value="F:DNA-binding transcription factor activity, RNA polymerase II-specific"/>
    <property type="evidence" value="ECO:0007669"/>
    <property type="project" value="TreeGrafter"/>
</dbReference>
<feature type="compositionally biased region" description="Low complexity" evidence="4">
    <location>
        <begin position="170"/>
        <end position="181"/>
    </location>
</feature>
<evidence type="ECO:0000256" key="3">
    <source>
        <dbReference type="ARBA" id="ARBA00023163"/>
    </source>
</evidence>
<organism evidence="6 7">
    <name type="scientific">Elysia marginata</name>
    <dbReference type="NCBI Taxonomy" id="1093978"/>
    <lineage>
        <taxon>Eukaryota</taxon>
        <taxon>Metazoa</taxon>
        <taxon>Spiralia</taxon>
        <taxon>Lophotrochozoa</taxon>
        <taxon>Mollusca</taxon>
        <taxon>Gastropoda</taxon>
        <taxon>Heterobranchia</taxon>
        <taxon>Euthyneura</taxon>
        <taxon>Panpulmonata</taxon>
        <taxon>Sacoglossa</taxon>
        <taxon>Placobranchoidea</taxon>
        <taxon>Plakobranchidae</taxon>
        <taxon>Elysia</taxon>
    </lineage>
</organism>
<feature type="region of interest" description="Disordered" evidence="4">
    <location>
        <begin position="377"/>
        <end position="404"/>
    </location>
</feature>
<feature type="region of interest" description="Disordered" evidence="4">
    <location>
        <begin position="25"/>
        <end position="70"/>
    </location>
</feature>
<reference evidence="6 7" key="1">
    <citation type="journal article" date="2021" name="Elife">
        <title>Chloroplast acquisition without the gene transfer in kleptoplastic sea slugs, Plakobranchus ocellatus.</title>
        <authorList>
            <person name="Maeda T."/>
            <person name="Takahashi S."/>
            <person name="Yoshida T."/>
            <person name="Shimamura S."/>
            <person name="Takaki Y."/>
            <person name="Nagai Y."/>
            <person name="Toyoda A."/>
            <person name="Suzuki Y."/>
            <person name="Arimoto A."/>
            <person name="Ishii H."/>
            <person name="Satoh N."/>
            <person name="Nishiyama T."/>
            <person name="Hasebe M."/>
            <person name="Maruyama T."/>
            <person name="Minagawa J."/>
            <person name="Obokata J."/>
            <person name="Shigenobu S."/>
        </authorList>
    </citation>
    <scope>NUCLEOTIDE SEQUENCE [LARGE SCALE GENOMIC DNA]</scope>
</reference>
<dbReference type="InterPro" id="IPR046347">
    <property type="entry name" value="bZIP_sf"/>
</dbReference>
<feature type="region of interest" description="Disordered" evidence="4">
    <location>
        <begin position="417"/>
        <end position="437"/>
    </location>
</feature>
<dbReference type="CDD" id="cd14721">
    <property type="entry name" value="bZIP_Fos"/>
    <property type="match status" value="1"/>
</dbReference>
<feature type="compositionally biased region" description="Low complexity" evidence="4">
    <location>
        <begin position="538"/>
        <end position="549"/>
    </location>
</feature>
<feature type="compositionally biased region" description="Basic and acidic residues" evidence="4">
    <location>
        <begin position="280"/>
        <end position="294"/>
    </location>
</feature>
<dbReference type="AlphaFoldDB" id="A0AAV4JCJ5"/>
<dbReference type="InterPro" id="IPR004826">
    <property type="entry name" value="bZIP_Maf"/>
</dbReference>
<feature type="compositionally biased region" description="Low complexity" evidence="4">
    <location>
        <begin position="188"/>
        <end position="197"/>
    </location>
</feature>
<evidence type="ECO:0000256" key="4">
    <source>
        <dbReference type="SAM" id="MobiDB-lite"/>
    </source>
</evidence>
<evidence type="ECO:0000313" key="7">
    <source>
        <dbReference type="Proteomes" id="UP000762676"/>
    </source>
</evidence>